<dbReference type="Gene3D" id="3.40.50.620">
    <property type="entry name" value="HUPs"/>
    <property type="match status" value="1"/>
</dbReference>
<dbReference type="InterPro" id="IPR006016">
    <property type="entry name" value="UspA"/>
</dbReference>
<evidence type="ECO:0000313" key="3">
    <source>
        <dbReference type="EMBL" id="OAN27423.1"/>
    </source>
</evidence>
<dbReference type="STRING" id="912594.AWC12_04755"/>
<dbReference type="PRINTS" id="PR01438">
    <property type="entry name" value="UNVRSLSTRESS"/>
</dbReference>
<dbReference type="InterPro" id="IPR014729">
    <property type="entry name" value="Rossmann-like_a/b/a_fold"/>
</dbReference>
<dbReference type="AlphaFoldDB" id="A0A178LD15"/>
<evidence type="ECO:0000313" key="4">
    <source>
        <dbReference type="Proteomes" id="UP000078396"/>
    </source>
</evidence>
<dbReference type="InterPro" id="IPR006015">
    <property type="entry name" value="Universal_stress_UspA"/>
</dbReference>
<feature type="domain" description="UspA" evidence="2">
    <location>
        <begin position="2"/>
        <end position="127"/>
    </location>
</feature>
<dbReference type="RefSeq" id="WP_064285215.1">
    <property type="nucleotide sequence ID" value="NZ_LWCS01000087.1"/>
</dbReference>
<dbReference type="CDD" id="cd00293">
    <property type="entry name" value="USP-like"/>
    <property type="match status" value="1"/>
</dbReference>
<accession>A0A178LD15</accession>
<dbReference type="PANTHER" id="PTHR46268">
    <property type="entry name" value="STRESS RESPONSE PROTEIN NHAX"/>
    <property type="match status" value="1"/>
</dbReference>
<gene>
    <name evidence="3" type="ORF">A4X20_11250</name>
</gene>
<reference evidence="3 4" key="1">
    <citation type="submission" date="2016-04" db="EMBL/GenBank/DDBJ databases">
        <title>Draft Genome Sequences of Staphylococcus capitis Strain H36, S. capitis Strain H65, S. cohnii Strain H62, S. hominis Strain H69, Mycobacterium iranicum Strain H39, Plantibacter sp. Strain H53, Pseudomonas oryzihabitans Strain H72, and Microbacterium sp. Strain H83, isolated from residential settings.</title>
        <authorList>
            <person name="Lymperopoulou D."/>
            <person name="Adams R.I."/>
            <person name="Lindow S."/>
            <person name="Coil D.A."/>
            <person name="Jospin G."/>
            <person name="Eisen J.A."/>
        </authorList>
    </citation>
    <scope>NUCLEOTIDE SEQUENCE [LARGE SCALE GENOMIC DNA]</scope>
    <source>
        <strain evidence="3 4">H39</strain>
    </source>
</reference>
<organism evidence="3 4">
    <name type="scientific">Mycolicibacterium iranicum</name>
    <name type="common">Mycobacterium iranicum</name>
    <dbReference type="NCBI Taxonomy" id="912594"/>
    <lineage>
        <taxon>Bacteria</taxon>
        <taxon>Bacillati</taxon>
        <taxon>Actinomycetota</taxon>
        <taxon>Actinomycetes</taxon>
        <taxon>Mycobacteriales</taxon>
        <taxon>Mycobacteriaceae</taxon>
        <taxon>Mycolicibacterium</taxon>
    </lineage>
</organism>
<dbReference type="PANTHER" id="PTHR46268:SF6">
    <property type="entry name" value="UNIVERSAL STRESS PROTEIN UP12"/>
    <property type="match status" value="1"/>
</dbReference>
<evidence type="ECO:0000256" key="1">
    <source>
        <dbReference type="ARBA" id="ARBA00008791"/>
    </source>
</evidence>
<dbReference type="Proteomes" id="UP000078396">
    <property type="component" value="Unassembled WGS sequence"/>
</dbReference>
<name>A0A178LD15_MYCIR</name>
<protein>
    <submittedName>
        <fullName evidence="3">Universal stress protein UspA</fullName>
    </submittedName>
</protein>
<sequence>MTIVVGYTADPFGHAALEYGIAEAKLRQTDLLVINATSGDSYVDARFAGRSEVHSVEARLAECGVAFELRQPVGVDPAEELLAAMSNGDAQLLVVGIRHRNPVGKLMLGSVAQKVILECPKPVLAVKPDEV</sequence>
<dbReference type="Pfam" id="PF00582">
    <property type="entry name" value="Usp"/>
    <property type="match status" value="1"/>
</dbReference>
<evidence type="ECO:0000259" key="2">
    <source>
        <dbReference type="Pfam" id="PF00582"/>
    </source>
</evidence>
<dbReference type="SUPFAM" id="SSF52402">
    <property type="entry name" value="Adenine nucleotide alpha hydrolases-like"/>
    <property type="match status" value="1"/>
</dbReference>
<proteinExistence type="inferred from homology"/>
<comment type="caution">
    <text evidence="3">The sequence shown here is derived from an EMBL/GenBank/DDBJ whole genome shotgun (WGS) entry which is preliminary data.</text>
</comment>
<dbReference type="EMBL" id="LWCS01000087">
    <property type="protein sequence ID" value="OAN27423.1"/>
    <property type="molecule type" value="Genomic_DNA"/>
</dbReference>
<comment type="similarity">
    <text evidence="1">Belongs to the universal stress protein A family.</text>
</comment>
<dbReference type="OrthoDB" id="5419113at2"/>